<evidence type="ECO:0000256" key="4">
    <source>
        <dbReference type="ARBA" id="ARBA00023136"/>
    </source>
</evidence>
<keyword evidence="2 5" id="KW-0812">Transmembrane</keyword>
<feature type="transmembrane region" description="Helical" evidence="5">
    <location>
        <begin position="265"/>
        <end position="285"/>
    </location>
</feature>
<feature type="transmembrane region" description="Helical" evidence="5">
    <location>
        <begin position="336"/>
        <end position="355"/>
    </location>
</feature>
<protein>
    <recommendedName>
        <fullName evidence="6">Major facilitator superfamily (MFS) profile domain-containing protein</fullName>
    </recommendedName>
</protein>
<dbReference type="GO" id="GO:0022857">
    <property type="term" value="F:transmembrane transporter activity"/>
    <property type="evidence" value="ECO:0007669"/>
    <property type="project" value="InterPro"/>
</dbReference>
<dbReference type="SUPFAM" id="SSF103473">
    <property type="entry name" value="MFS general substrate transporter"/>
    <property type="match status" value="1"/>
</dbReference>
<dbReference type="PANTHER" id="PTHR42718">
    <property type="entry name" value="MAJOR FACILITATOR SUPERFAMILY MULTIDRUG TRANSPORTER MFSC"/>
    <property type="match status" value="1"/>
</dbReference>
<dbReference type="CDD" id="cd17476">
    <property type="entry name" value="MFS_Amf1_MDR_like"/>
    <property type="match status" value="1"/>
</dbReference>
<feature type="domain" description="Major facilitator superfamily (MFS) profile" evidence="6">
    <location>
        <begin position="60"/>
        <end position="526"/>
    </location>
</feature>
<evidence type="ECO:0000256" key="3">
    <source>
        <dbReference type="ARBA" id="ARBA00022989"/>
    </source>
</evidence>
<evidence type="ECO:0000259" key="6">
    <source>
        <dbReference type="PROSITE" id="PS50850"/>
    </source>
</evidence>
<feature type="transmembrane region" description="Helical" evidence="5">
    <location>
        <begin position="200"/>
        <end position="225"/>
    </location>
</feature>
<feature type="transmembrane region" description="Helical" evidence="5">
    <location>
        <begin position="297"/>
        <end position="315"/>
    </location>
</feature>
<feature type="transmembrane region" description="Helical" evidence="5">
    <location>
        <begin position="375"/>
        <end position="393"/>
    </location>
</feature>
<dbReference type="InterPro" id="IPR020846">
    <property type="entry name" value="MFS_dom"/>
</dbReference>
<accession>A0AA35NEC4</accession>
<dbReference type="InterPro" id="IPR011701">
    <property type="entry name" value="MFS"/>
</dbReference>
<keyword evidence="3 5" id="KW-1133">Transmembrane helix</keyword>
<evidence type="ECO:0000313" key="7">
    <source>
        <dbReference type="EMBL" id="CAI4035746.1"/>
    </source>
</evidence>
<evidence type="ECO:0000313" key="8">
    <source>
        <dbReference type="Proteomes" id="UP001161438"/>
    </source>
</evidence>
<dbReference type="GeneID" id="80920620"/>
<dbReference type="Gene3D" id="1.20.1250.20">
    <property type="entry name" value="MFS general substrate transporter like domains"/>
    <property type="match status" value="2"/>
</dbReference>
<organism evidence="7 8">
    <name type="scientific">Saccharomyces mikatae IFO 1815</name>
    <dbReference type="NCBI Taxonomy" id="226126"/>
    <lineage>
        <taxon>Eukaryota</taxon>
        <taxon>Fungi</taxon>
        <taxon>Dikarya</taxon>
        <taxon>Ascomycota</taxon>
        <taxon>Saccharomycotina</taxon>
        <taxon>Saccharomycetes</taxon>
        <taxon>Saccharomycetales</taxon>
        <taxon>Saccharomycetaceae</taxon>
        <taxon>Saccharomyces</taxon>
    </lineage>
</organism>
<dbReference type="AlphaFoldDB" id="A0AA35NEC4"/>
<gene>
    <name evidence="7" type="primary">SMKI13G3980</name>
    <name evidence="7" type="ORF">SMKI_13G3980</name>
</gene>
<feature type="transmembrane region" description="Helical" evidence="5">
    <location>
        <begin position="503"/>
        <end position="523"/>
    </location>
</feature>
<feature type="transmembrane region" description="Helical" evidence="5">
    <location>
        <begin position="231"/>
        <end position="253"/>
    </location>
</feature>
<dbReference type="PANTHER" id="PTHR42718:SF14">
    <property type="entry name" value="AMINOTRIAZOLE RESISTANCE PROTEIN"/>
    <property type="match status" value="1"/>
</dbReference>
<keyword evidence="4 5" id="KW-0472">Membrane</keyword>
<dbReference type="FunFam" id="1.20.1250.20:FF:000397">
    <property type="entry name" value="Aminotriazole resistance protein"/>
    <property type="match status" value="1"/>
</dbReference>
<evidence type="ECO:0000256" key="5">
    <source>
        <dbReference type="SAM" id="Phobius"/>
    </source>
</evidence>
<feature type="transmembrane region" description="Helical" evidence="5">
    <location>
        <begin position="109"/>
        <end position="127"/>
    </location>
</feature>
<dbReference type="Proteomes" id="UP001161438">
    <property type="component" value="Chromosome 13"/>
</dbReference>
<proteinExistence type="predicted"/>
<name>A0AA35NEC4_SACMI</name>
<dbReference type="EMBL" id="OX365769">
    <property type="protein sequence ID" value="CAI4035746.1"/>
    <property type="molecule type" value="Genomic_DNA"/>
</dbReference>
<dbReference type="PROSITE" id="PS50850">
    <property type="entry name" value="MFS"/>
    <property type="match status" value="1"/>
</dbReference>
<evidence type="ECO:0000256" key="1">
    <source>
        <dbReference type="ARBA" id="ARBA00004141"/>
    </source>
</evidence>
<keyword evidence="8" id="KW-1185">Reference proteome</keyword>
<dbReference type="RefSeq" id="XP_056078866.1">
    <property type="nucleotide sequence ID" value="XM_056225004.1"/>
</dbReference>
<dbReference type="GO" id="GO:0016020">
    <property type="term" value="C:membrane"/>
    <property type="evidence" value="ECO:0007669"/>
    <property type="project" value="UniProtKB-SubCell"/>
</dbReference>
<feature type="transmembrane region" description="Helical" evidence="5">
    <location>
        <begin position="400"/>
        <end position="418"/>
    </location>
</feature>
<evidence type="ECO:0000256" key="2">
    <source>
        <dbReference type="ARBA" id="ARBA00022692"/>
    </source>
</evidence>
<feature type="transmembrane region" description="Helical" evidence="5">
    <location>
        <begin position="430"/>
        <end position="451"/>
    </location>
</feature>
<feature type="transmembrane region" description="Helical" evidence="5">
    <location>
        <begin position="164"/>
        <end position="188"/>
    </location>
</feature>
<dbReference type="Pfam" id="PF07690">
    <property type="entry name" value="MFS_1"/>
    <property type="match status" value="1"/>
</dbReference>
<dbReference type="InterPro" id="IPR036259">
    <property type="entry name" value="MFS_trans_sf"/>
</dbReference>
<sequence>MLPIFKKKMSVQGTDYQIHDKTIMKVDDKVVISTEDEEVTTVTSSNESNQVTNDSPWQDPIYFSSFGKELMFIATCMLAQLLNQAGQTHALCIMNVLSKSFNSESNNQAWLMASFPLAAGSFILISGRLGDIYGLKKMLLIGYVIIIIWSIISGLSKYSNSDAFFITCRAFQGLGIAFILPNIMGLVGHVYKVGSLRKNLVISVIGACAPAGGMFGGVFGGLIVTEDPEQWPWVFYAFSIATFISLLMAWYSIPNNVPTNVHGLSMDWTGSTLAVLGLILFNFVWNQAPIAGWGEAYIIVLLILSVFFLIAFFVYEIKYAEVPLLPHAVTKNRHMIMILLAVFLGWGSFGIWTFYYVSFQLNLRHYSPVWTGGTYFVFVIFGSIAAFFVAFSIKRLGPAILLCFALMAFDAGSIMFSVLPVEQSYWKLNFAMQAILCFGMDLSFPASSIILSDGLPMQYQGMAGSLVNTVINYSASLCLGMGVTVERQINKSGQNLLKGYRAAIYLGIGLASLGLLISVTYMLENFWNKHKESEKKRLEAETS</sequence>
<comment type="subcellular location">
    <subcellularLocation>
        <location evidence="1">Membrane</location>
        <topology evidence="1">Multi-pass membrane protein</topology>
    </subcellularLocation>
</comment>
<reference evidence="7" key="1">
    <citation type="submission" date="2022-10" db="EMBL/GenBank/DDBJ databases">
        <authorList>
            <person name="Byrne P K."/>
        </authorList>
    </citation>
    <scope>NUCLEOTIDE SEQUENCE</scope>
    <source>
        <strain evidence="7">IFO1815</strain>
    </source>
</reference>
<feature type="transmembrane region" description="Helical" evidence="5">
    <location>
        <begin position="139"/>
        <end position="158"/>
    </location>
</feature>
<feature type="transmembrane region" description="Helical" evidence="5">
    <location>
        <begin position="463"/>
        <end position="483"/>
    </location>
</feature>